<dbReference type="PANTHER" id="PTHR33383:SF1">
    <property type="entry name" value="MEMBRANE PROTEIN INSERTION EFFICIENCY FACTOR-RELATED"/>
    <property type="match status" value="1"/>
</dbReference>
<evidence type="ECO:0000256" key="1">
    <source>
        <dbReference type="HAMAP-Rule" id="MF_00386"/>
    </source>
</evidence>
<name>A0ABV8SS36_9GAMM</name>
<sequence>MRPVVVHGLTAAIRVYRYLISPMLGPTCRFYPSCSCYAEEALQRHGAARGTYLTVRRLMRCHPWNEGGYDPVPPPHNTKPVPHG</sequence>
<keyword evidence="1" id="KW-1003">Cell membrane</keyword>
<comment type="caution">
    <text evidence="2">The sequence shown here is derived from an EMBL/GenBank/DDBJ whole genome shotgun (WGS) entry which is preliminary data.</text>
</comment>
<protein>
    <recommendedName>
        <fullName evidence="1">Putative membrane protein insertion efficiency factor</fullName>
    </recommendedName>
</protein>
<accession>A0ABV8SS36</accession>
<dbReference type="RefSeq" id="WP_380597510.1">
    <property type="nucleotide sequence ID" value="NZ_JBHSDU010000003.1"/>
</dbReference>
<reference evidence="3" key="1">
    <citation type="journal article" date="2019" name="Int. J. Syst. Evol. Microbiol.">
        <title>The Global Catalogue of Microorganisms (GCM) 10K type strain sequencing project: providing services to taxonomists for standard genome sequencing and annotation.</title>
        <authorList>
            <consortium name="The Broad Institute Genomics Platform"/>
            <consortium name="The Broad Institute Genome Sequencing Center for Infectious Disease"/>
            <person name="Wu L."/>
            <person name="Ma J."/>
        </authorList>
    </citation>
    <scope>NUCLEOTIDE SEQUENCE [LARGE SCALE GENOMIC DNA]</scope>
    <source>
        <strain evidence="3">CGMCC 1.10759</strain>
    </source>
</reference>
<dbReference type="EMBL" id="JBHSDU010000003">
    <property type="protein sequence ID" value="MFC4310206.1"/>
    <property type="molecule type" value="Genomic_DNA"/>
</dbReference>
<dbReference type="Pfam" id="PF01809">
    <property type="entry name" value="YidD"/>
    <property type="match status" value="1"/>
</dbReference>
<evidence type="ECO:0000313" key="3">
    <source>
        <dbReference type="Proteomes" id="UP001595904"/>
    </source>
</evidence>
<comment type="similarity">
    <text evidence="1">Belongs to the UPF0161 family.</text>
</comment>
<comment type="function">
    <text evidence="1">Could be involved in insertion of integral membrane proteins into the membrane.</text>
</comment>
<dbReference type="NCBIfam" id="TIGR00278">
    <property type="entry name" value="membrane protein insertion efficiency factor YidD"/>
    <property type="match status" value="1"/>
</dbReference>
<proteinExistence type="inferred from homology"/>
<keyword evidence="1" id="KW-0472">Membrane</keyword>
<evidence type="ECO:0000313" key="2">
    <source>
        <dbReference type="EMBL" id="MFC4310206.1"/>
    </source>
</evidence>
<gene>
    <name evidence="2" type="primary">yidD</name>
    <name evidence="2" type="ORF">ACFPN2_14030</name>
</gene>
<dbReference type="InterPro" id="IPR002696">
    <property type="entry name" value="Membr_insert_effic_factor_YidD"/>
</dbReference>
<organism evidence="2 3">
    <name type="scientific">Steroidobacter flavus</name>
    <dbReference type="NCBI Taxonomy" id="1842136"/>
    <lineage>
        <taxon>Bacteria</taxon>
        <taxon>Pseudomonadati</taxon>
        <taxon>Pseudomonadota</taxon>
        <taxon>Gammaproteobacteria</taxon>
        <taxon>Steroidobacterales</taxon>
        <taxon>Steroidobacteraceae</taxon>
        <taxon>Steroidobacter</taxon>
    </lineage>
</organism>
<dbReference type="PANTHER" id="PTHR33383">
    <property type="entry name" value="MEMBRANE PROTEIN INSERTION EFFICIENCY FACTOR-RELATED"/>
    <property type="match status" value="1"/>
</dbReference>
<dbReference type="HAMAP" id="MF_00386">
    <property type="entry name" value="UPF0161_YidD"/>
    <property type="match status" value="1"/>
</dbReference>
<dbReference type="Proteomes" id="UP001595904">
    <property type="component" value="Unassembled WGS sequence"/>
</dbReference>
<keyword evidence="3" id="KW-1185">Reference proteome</keyword>
<comment type="subcellular location">
    <subcellularLocation>
        <location evidence="1">Cell membrane</location>
        <topology evidence="1">Peripheral membrane protein</topology>
        <orientation evidence="1">Cytoplasmic side</orientation>
    </subcellularLocation>
</comment>
<dbReference type="SMART" id="SM01234">
    <property type="entry name" value="Haemolytic"/>
    <property type="match status" value="1"/>
</dbReference>